<keyword evidence="4" id="KW-0064">Aspartyl protease</keyword>
<dbReference type="PROSITE" id="PS51767">
    <property type="entry name" value="PEPTIDASE_A1"/>
    <property type="match status" value="1"/>
</dbReference>
<evidence type="ECO:0000313" key="9">
    <source>
        <dbReference type="EMBL" id="CAH0399757.1"/>
    </source>
</evidence>
<dbReference type="SUPFAM" id="SSF50630">
    <property type="entry name" value="Acid proteases"/>
    <property type="match status" value="1"/>
</dbReference>
<evidence type="ECO:0000256" key="6">
    <source>
        <dbReference type="ARBA" id="ARBA00023145"/>
    </source>
</evidence>
<dbReference type="InterPro" id="IPR033121">
    <property type="entry name" value="PEPTIDASE_A1"/>
</dbReference>
<proteinExistence type="inferred from homology"/>
<evidence type="ECO:0000256" key="7">
    <source>
        <dbReference type="SAM" id="Phobius"/>
    </source>
</evidence>
<feature type="transmembrane region" description="Helical" evidence="7">
    <location>
        <begin position="449"/>
        <end position="474"/>
    </location>
</feature>
<dbReference type="EMBL" id="OU963908">
    <property type="protein sequence ID" value="CAH0399757.1"/>
    <property type="molecule type" value="Genomic_DNA"/>
</dbReference>
<evidence type="ECO:0000256" key="5">
    <source>
        <dbReference type="ARBA" id="ARBA00022801"/>
    </source>
</evidence>
<name>A0ABN8AXE8_CHISP</name>
<feature type="domain" description="Peptidase A1" evidence="8">
    <location>
        <begin position="44"/>
        <end position="407"/>
    </location>
</feature>
<evidence type="ECO:0000256" key="3">
    <source>
        <dbReference type="ARBA" id="ARBA00022729"/>
    </source>
</evidence>
<organism evidence="9 10">
    <name type="scientific">Chilo suppressalis</name>
    <name type="common">Asiatic rice borer moth</name>
    <dbReference type="NCBI Taxonomy" id="168631"/>
    <lineage>
        <taxon>Eukaryota</taxon>
        <taxon>Metazoa</taxon>
        <taxon>Ecdysozoa</taxon>
        <taxon>Arthropoda</taxon>
        <taxon>Hexapoda</taxon>
        <taxon>Insecta</taxon>
        <taxon>Pterygota</taxon>
        <taxon>Neoptera</taxon>
        <taxon>Endopterygota</taxon>
        <taxon>Lepidoptera</taxon>
        <taxon>Glossata</taxon>
        <taxon>Ditrysia</taxon>
        <taxon>Pyraloidea</taxon>
        <taxon>Crambidae</taxon>
        <taxon>Crambinae</taxon>
        <taxon>Chilo</taxon>
    </lineage>
</organism>
<dbReference type="Gene3D" id="2.40.70.10">
    <property type="entry name" value="Acid Proteases"/>
    <property type="match status" value="2"/>
</dbReference>
<dbReference type="PROSITE" id="PS00141">
    <property type="entry name" value="ASP_PROTEASE"/>
    <property type="match status" value="1"/>
</dbReference>
<dbReference type="PANTHER" id="PTHR47965:SF12">
    <property type="entry name" value="ASPARTIC PROTEINASE 3-RELATED"/>
    <property type="match status" value="1"/>
</dbReference>
<evidence type="ECO:0000256" key="1">
    <source>
        <dbReference type="ARBA" id="ARBA00007447"/>
    </source>
</evidence>
<keyword evidence="6" id="KW-0865">Zymogen</keyword>
<keyword evidence="2" id="KW-0645">Protease</keyword>
<keyword evidence="7" id="KW-0812">Transmembrane</keyword>
<dbReference type="Proteomes" id="UP001153292">
    <property type="component" value="Chromosome 15"/>
</dbReference>
<gene>
    <name evidence="9" type="ORF">CHILSU_LOCUS2920</name>
</gene>
<keyword evidence="7" id="KW-0472">Membrane</keyword>
<evidence type="ECO:0000313" key="10">
    <source>
        <dbReference type="Proteomes" id="UP001153292"/>
    </source>
</evidence>
<keyword evidence="10" id="KW-1185">Reference proteome</keyword>
<evidence type="ECO:0000259" key="8">
    <source>
        <dbReference type="PROSITE" id="PS51767"/>
    </source>
</evidence>
<dbReference type="PANTHER" id="PTHR47965">
    <property type="entry name" value="ASPARTYL PROTEASE-RELATED"/>
    <property type="match status" value="1"/>
</dbReference>
<comment type="similarity">
    <text evidence="1">Belongs to the peptidase A1 family.</text>
</comment>
<keyword evidence="3" id="KW-0732">Signal</keyword>
<reference evidence="9" key="1">
    <citation type="submission" date="2021-12" db="EMBL/GenBank/DDBJ databases">
        <authorList>
            <person name="King R."/>
        </authorList>
    </citation>
    <scope>NUCLEOTIDE SEQUENCE</scope>
</reference>
<protein>
    <recommendedName>
        <fullName evidence="8">Peptidase A1 domain-containing protein</fullName>
    </recommendedName>
</protein>
<sequence>MQIDFSLNTKLKMLRHQCHFCVIMLLTLTNGEEYNLYGEAGQAYSLEIYLGTPKQQLSVIVDTGSTTLAVASYPRHDSDKYFHAVNSTSLHDSGKEVQAKYSQGMWVGRLASDFIEFPSVQQVPKVRSDFAVITNSHKFFMNGSGWQGLLGLAYLPVGAWGNEVIVGSWLDSLEHTIGKPVSFALQLCGPQSPTNATHYGKFSMIVDDEKSQEKSSFHTPILHKRWYEVGVLGVNVVQIDSSSKNLSNKTKIEAIDFAPYSDDCQLLNAEKSIVDSGTTNIRLPDEIYRKVVGMIRKRAQSANILILDDFWYHGEAACWPELQQWTLPWLEIYLLNADNDRSYFTLKIPPQNYMRVVSAHENSGGTVSQYCYKLGIEAGGKDTVLGYTAMEGFEVLFNRSGGWIGWNTSNCGPNALLEGPFYVTNSLASDCELTKSDLDAAVSIKAAQWALLAISIIAGAVLIYLLAPCLKYVFFKRRRNASRMSISRDVLVDQELN</sequence>
<keyword evidence="7" id="KW-1133">Transmembrane helix</keyword>
<dbReference type="InterPro" id="IPR001461">
    <property type="entry name" value="Aspartic_peptidase_A1"/>
</dbReference>
<dbReference type="Pfam" id="PF00026">
    <property type="entry name" value="Asp"/>
    <property type="match status" value="1"/>
</dbReference>
<keyword evidence="5" id="KW-0378">Hydrolase</keyword>
<evidence type="ECO:0000256" key="2">
    <source>
        <dbReference type="ARBA" id="ARBA00022670"/>
    </source>
</evidence>
<accession>A0ABN8AXE8</accession>
<evidence type="ECO:0000256" key="4">
    <source>
        <dbReference type="ARBA" id="ARBA00022750"/>
    </source>
</evidence>
<dbReference type="InterPro" id="IPR001969">
    <property type="entry name" value="Aspartic_peptidase_AS"/>
</dbReference>
<dbReference type="InterPro" id="IPR021109">
    <property type="entry name" value="Peptidase_aspartic_dom_sf"/>
</dbReference>